<name>A0A7W6GJA8_9HYPH</name>
<organism evidence="1 2">
    <name type="scientific">Mycoplana azooxidifex</name>
    <dbReference type="NCBI Taxonomy" id="1636188"/>
    <lineage>
        <taxon>Bacteria</taxon>
        <taxon>Pseudomonadati</taxon>
        <taxon>Pseudomonadota</taxon>
        <taxon>Alphaproteobacteria</taxon>
        <taxon>Hyphomicrobiales</taxon>
        <taxon>Rhizobiaceae</taxon>
        <taxon>Mycoplana</taxon>
    </lineage>
</organism>
<dbReference type="AlphaFoldDB" id="A0A7W6GJA8"/>
<dbReference type="Proteomes" id="UP000574761">
    <property type="component" value="Unassembled WGS sequence"/>
</dbReference>
<evidence type="ECO:0000313" key="1">
    <source>
        <dbReference type="EMBL" id="MBB3977360.1"/>
    </source>
</evidence>
<keyword evidence="1" id="KW-0808">Transferase</keyword>
<dbReference type="GO" id="GO:0016779">
    <property type="term" value="F:nucleotidyltransferase activity"/>
    <property type="evidence" value="ECO:0007669"/>
    <property type="project" value="UniProtKB-KW"/>
</dbReference>
<dbReference type="RefSeq" id="WP_183804700.1">
    <property type="nucleotide sequence ID" value="NZ_JACIEE010000005.1"/>
</dbReference>
<keyword evidence="1" id="KW-0548">Nucleotidyltransferase</keyword>
<reference evidence="1 2" key="1">
    <citation type="submission" date="2020-08" db="EMBL/GenBank/DDBJ databases">
        <title>Genomic Encyclopedia of Type Strains, Phase IV (KMG-IV): sequencing the most valuable type-strain genomes for metagenomic binning, comparative biology and taxonomic classification.</title>
        <authorList>
            <person name="Goeker M."/>
        </authorList>
    </citation>
    <scope>NUCLEOTIDE SEQUENCE [LARGE SCALE GENOMIC DNA]</scope>
    <source>
        <strain evidence="1 2">DSM 100211</strain>
    </source>
</reference>
<dbReference type="EMBL" id="JACIEE010000005">
    <property type="protein sequence ID" value="MBB3977360.1"/>
    <property type="molecule type" value="Genomic_DNA"/>
</dbReference>
<sequence>MRFDVRDDLSTLKLKLQADIDRGAGEIRLLFITDAPGQDMIYQEKRREAEALQANPAIAHELTPHISGEAAAFDVTRAEKAVEILAQAAAWSSVSAMIETRRLSAKAAVQAATSTFAARGAADVDWTDIVAVATSD</sequence>
<protein>
    <submittedName>
        <fullName evidence="1">Molybdopterin/thiamine biosynthesis adenylyltransferase</fullName>
    </submittedName>
</protein>
<keyword evidence="2" id="KW-1185">Reference proteome</keyword>
<accession>A0A7W6GJA8</accession>
<comment type="caution">
    <text evidence="1">The sequence shown here is derived from an EMBL/GenBank/DDBJ whole genome shotgun (WGS) entry which is preliminary data.</text>
</comment>
<evidence type="ECO:0000313" key="2">
    <source>
        <dbReference type="Proteomes" id="UP000574761"/>
    </source>
</evidence>
<proteinExistence type="predicted"/>
<gene>
    <name evidence="1" type="ORF">GGQ64_002566</name>
</gene>